<sequence>MTETFLPRKLPRYECLEQRSRRYPDLDAGAVEATLVLMRVSSDILEAYAAHLARNGTSQGRFSIMIVLDLHTDHVLLPSDLACQIGISRATVTGLLDGLEKDGFVERRQHPEDRRALTVHLTSAGLAFLEAILPDHYRRIAALMSGLDVEERRQLVGLLTKVAAKVDAIRLEFPAQPKVENLAL</sequence>
<dbReference type="Pfam" id="PF01047">
    <property type="entry name" value="MarR"/>
    <property type="match status" value="1"/>
</dbReference>
<dbReference type="SMART" id="SM00347">
    <property type="entry name" value="HTH_MARR"/>
    <property type="match status" value="1"/>
</dbReference>
<feature type="domain" description="HTH marR-type" evidence="4">
    <location>
        <begin position="30"/>
        <end position="164"/>
    </location>
</feature>
<dbReference type="GO" id="GO:0003700">
    <property type="term" value="F:DNA-binding transcription factor activity"/>
    <property type="evidence" value="ECO:0007669"/>
    <property type="project" value="InterPro"/>
</dbReference>
<dbReference type="PROSITE" id="PS01117">
    <property type="entry name" value="HTH_MARR_1"/>
    <property type="match status" value="1"/>
</dbReference>
<name>A0A2S8SSU3_9BACT</name>
<keyword evidence="6" id="KW-1185">Reference proteome</keyword>
<gene>
    <name evidence="5" type="ORF">B1R32_10813</name>
</gene>
<dbReference type="InterPro" id="IPR036388">
    <property type="entry name" value="WH-like_DNA-bd_sf"/>
</dbReference>
<evidence type="ECO:0000313" key="5">
    <source>
        <dbReference type="EMBL" id="PQV63809.1"/>
    </source>
</evidence>
<keyword evidence="3" id="KW-0804">Transcription</keyword>
<dbReference type="GO" id="GO:0006950">
    <property type="term" value="P:response to stress"/>
    <property type="evidence" value="ECO:0007669"/>
    <property type="project" value="TreeGrafter"/>
</dbReference>
<dbReference type="PRINTS" id="PR00598">
    <property type="entry name" value="HTHMARR"/>
</dbReference>
<dbReference type="RefSeq" id="WP_105483655.1">
    <property type="nucleotide sequence ID" value="NZ_NIGF01000008.1"/>
</dbReference>
<organism evidence="5 6">
    <name type="scientific">Abditibacterium utsteinense</name>
    <dbReference type="NCBI Taxonomy" id="1960156"/>
    <lineage>
        <taxon>Bacteria</taxon>
        <taxon>Pseudomonadati</taxon>
        <taxon>Abditibacteriota</taxon>
        <taxon>Abditibacteriia</taxon>
        <taxon>Abditibacteriales</taxon>
        <taxon>Abditibacteriaceae</taxon>
        <taxon>Abditibacterium</taxon>
    </lineage>
</organism>
<dbReference type="AlphaFoldDB" id="A0A2S8SSU3"/>
<dbReference type="InterPro" id="IPR000835">
    <property type="entry name" value="HTH_MarR-typ"/>
</dbReference>
<dbReference type="InterPro" id="IPR023187">
    <property type="entry name" value="Tscrpt_reg_MarR-type_CS"/>
</dbReference>
<comment type="caution">
    <text evidence="5">The sequence shown here is derived from an EMBL/GenBank/DDBJ whole genome shotgun (WGS) entry which is preliminary data.</text>
</comment>
<dbReference type="InterPro" id="IPR039422">
    <property type="entry name" value="MarR/SlyA-like"/>
</dbReference>
<protein>
    <submittedName>
        <fullName evidence="5">Transcriptional regulator, MarR family</fullName>
    </submittedName>
</protein>
<keyword evidence="2" id="KW-0238">DNA-binding</keyword>
<dbReference type="FunCoup" id="A0A2S8SSU3">
    <property type="interactions" value="19"/>
</dbReference>
<dbReference type="SUPFAM" id="SSF46785">
    <property type="entry name" value="Winged helix' DNA-binding domain"/>
    <property type="match status" value="1"/>
</dbReference>
<evidence type="ECO:0000256" key="3">
    <source>
        <dbReference type="ARBA" id="ARBA00023163"/>
    </source>
</evidence>
<reference evidence="5 6" key="1">
    <citation type="journal article" date="2018" name="Syst. Appl. Microbiol.">
        <title>Abditibacterium utsteinense sp. nov., the first cultivated member of candidate phylum FBP, isolated from ice-free Antarctic soil samples.</title>
        <authorList>
            <person name="Tahon G."/>
            <person name="Tytgat B."/>
            <person name="Lebbe L."/>
            <person name="Carlier A."/>
            <person name="Willems A."/>
        </authorList>
    </citation>
    <scope>NUCLEOTIDE SEQUENCE [LARGE SCALE GENOMIC DNA]</scope>
    <source>
        <strain evidence="5 6">LMG 29911</strain>
    </source>
</reference>
<keyword evidence="1" id="KW-0805">Transcription regulation</keyword>
<accession>A0A2S8SSU3</accession>
<evidence type="ECO:0000256" key="1">
    <source>
        <dbReference type="ARBA" id="ARBA00023015"/>
    </source>
</evidence>
<evidence type="ECO:0000259" key="4">
    <source>
        <dbReference type="PROSITE" id="PS50995"/>
    </source>
</evidence>
<dbReference type="GO" id="GO:0003677">
    <property type="term" value="F:DNA binding"/>
    <property type="evidence" value="ECO:0007669"/>
    <property type="project" value="UniProtKB-KW"/>
</dbReference>
<proteinExistence type="predicted"/>
<dbReference type="InterPro" id="IPR036390">
    <property type="entry name" value="WH_DNA-bd_sf"/>
</dbReference>
<evidence type="ECO:0000256" key="2">
    <source>
        <dbReference type="ARBA" id="ARBA00023125"/>
    </source>
</evidence>
<dbReference type="PANTHER" id="PTHR33164">
    <property type="entry name" value="TRANSCRIPTIONAL REGULATOR, MARR FAMILY"/>
    <property type="match status" value="1"/>
</dbReference>
<dbReference type="Gene3D" id="1.10.10.10">
    <property type="entry name" value="Winged helix-like DNA-binding domain superfamily/Winged helix DNA-binding domain"/>
    <property type="match status" value="1"/>
</dbReference>
<dbReference type="PANTHER" id="PTHR33164:SF43">
    <property type="entry name" value="HTH-TYPE TRANSCRIPTIONAL REPRESSOR YETL"/>
    <property type="match status" value="1"/>
</dbReference>
<evidence type="ECO:0000313" key="6">
    <source>
        <dbReference type="Proteomes" id="UP000237684"/>
    </source>
</evidence>
<dbReference type="EMBL" id="NIGF01000008">
    <property type="protein sequence ID" value="PQV63809.1"/>
    <property type="molecule type" value="Genomic_DNA"/>
</dbReference>
<dbReference type="Proteomes" id="UP000237684">
    <property type="component" value="Unassembled WGS sequence"/>
</dbReference>
<dbReference type="PROSITE" id="PS50995">
    <property type="entry name" value="HTH_MARR_2"/>
    <property type="match status" value="1"/>
</dbReference>
<dbReference type="OrthoDB" id="5521015at2"/>
<dbReference type="InParanoid" id="A0A2S8SSU3"/>